<dbReference type="EMBL" id="CP065383">
    <property type="protein sequence ID" value="QPM69190.1"/>
    <property type="molecule type" value="Genomic_DNA"/>
</dbReference>
<dbReference type="Proteomes" id="UP000594463">
    <property type="component" value="Chromosome"/>
</dbReference>
<evidence type="ECO:0000256" key="5">
    <source>
        <dbReference type="ARBA" id="ARBA00022989"/>
    </source>
</evidence>
<evidence type="ECO:0000256" key="7">
    <source>
        <dbReference type="RuleBase" id="RU363032"/>
    </source>
</evidence>
<proteinExistence type="inferred from homology"/>
<keyword evidence="3" id="KW-1003">Cell membrane</keyword>
<keyword evidence="6 7" id="KW-0472">Membrane</keyword>
<dbReference type="RefSeq" id="WP_218111671.1">
    <property type="nucleotide sequence ID" value="NZ_CP065383.1"/>
</dbReference>
<reference evidence="9 10" key="1">
    <citation type="journal article" date="2021" name="Nat. Commun.">
        <title>Isolation of a member of the candidate phylum Atribacteria reveals a unique cell membrane structure.</title>
        <authorList>
            <person name="Taiki K."/>
            <person name="Nobu M.K."/>
            <person name="Kusada H."/>
            <person name="Meng X.-Y."/>
            <person name="Hosoki N."/>
            <person name="Uematsu K."/>
            <person name="Yoshioka H."/>
            <person name="Kamagata Y."/>
            <person name="Tamaki H."/>
        </authorList>
    </citation>
    <scope>NUCLEOTIDE SEQUENCE [LARGE SCALE GENOMIC DNA]</scope>
    <source>
        <strain evidence="9 10">RT761</strain>
    </source>
</reference>
<dbReference type="CDD" id="cd06261">
    <property type="entry name" value="TM_PBP2"/>
    <property type="match status" value="1"/>
</dbReference>
<sequence>MIDSLPNNRSLRKRLSLFFLEKKNGVAYLLLIPSLVLIFGILIYPLLYSLYISFHDYLLTKPGIYNFIGLANYLEALQSNFFLKSVIRTLYFAFVSVGIELVLGLGVALVLQQKFRGRGVVRGLIILPWALPTSVNGIMWKWIYNANYGVLNALLKRLGLIERYQVWLADPTRALHFVMLANIWKETPVGVLMFLAVLEQIPRELYEAALVDGANTLKKFWYITLPLLKPMIVTLAIIKIIWAIREFDIFYIITRGGPGEGTSVLSYYAYLNSFKFSRMGFGSAIAYLVIVLVIFIGIPYFRYMRKQEVD</sequence>
<dbReference type="SUPFAM" id="SSF160964">
    <property type="entry name" value="MalF N-terminal region-like"/>
    <property type="match status" value="1"/>
</dbReference>
<evidence type="ECO:0000256" key="4">
    <source>
        <dbReference type="ARBA" id="ARBA00022692"/>
    </source>
</evidence>
<evidence type="ECO:0000313" key="10">
    <source>
        <dbReference type="Proteomes" id="UP000594463"/>
    </source>
</evidence>
<evidence type="ECO:0000256" key="3">
    <source>
        <dbReference type="ARBA" id="ARBA00022475"/>
    </source>
</evidence>
<name>A0A7T1F471_ATRLM</name>
<keyword evidence="4 7" id="KW-0812">Transmembrane</keyword>
<dbReference type="KEGG" id="alam:RT761_02419"/>
<feature type="transmembrane region" description="Helical" evidence="7">
    <location>
        <begin position="249"/>
        <end position="269"/>
    </location>
</feature>
<dbReference type="Gene3D" id="1.10.3720.10">
    <property type="entry name" value="MetI-like"/>
    <property type="match status" value="1"/>
</dbReference>
<keyword evidence="10" id="KW-1185">Reference proteome</keyword>
<gene>
    <name evidence="9" type="primary">sugA_24</name>
    <name evidence="9" type="ORF">RT761_02419</name>
</gene>
<feature type="transmembrane region" description="Helical" evidence="7">
    <location>
        <begin position="89"/>
        <end position="111"/>
    </location>
</feature>
<evidence type="ECO:0000256" key="2">
    <source>
        <dbReference type="ARBA" id="ARBA00022448"/>
    </source>
</evidence>
<dbReference type="InterPro" id="IPR035906">
    <property type="entry name" value="MetI-like_sf"/>
</dbReference>
<feature type="transmembrane region" description="Helical" evidence="7">
    <location>
        <begin position="123"/>
        <end position="143"/>
    </location>
</feature>
<dbReference type="SUPFAM" id="SSF161098">
    <property type="entry name" value="MetI-like"/>
    <property type="match status" value="1"/>
</dbReference>
<comment type="similarity">
    <text evidence="7">Belongs to the binding-protein-dependent transport system permease family.</text>
</comment>
<evidence type="ECO:0000313" key="9">
    <source>
        <dbReference type="EMBL" id="QPM69190.1"/>
    </source>
</evidence>
<feature type="transmembrane region" description="Helical" evidence="7">
    <location>
        <begin position="220"/>
        <end position="242"/>
    </location>
</feature>
<accession>A0A7T1F471</accession>
<dbReference type="GO" id="GO:0055085">
    <property type="term" value="P:transmembrane transport"/>
    <property type="evidence" value="ECO:0007669"/>
    <property type="project" value="InterPro"/>
</dbReference>
<organism evidence="9 10">
    <name type="scientific">Atribacter laminatus</name>
    <dbReference type="NCBI Taxonomy" id="2847778"/>
    <lineage>
        <taxon>Bacteria</taxon>
        <taxon>Pseudomonadati</taxon>
        <taxon>Atribacterota</taxon>
        <taxon>Atribacteria</taxon>
        <taxon>Atribacterales</taxon>
        <taxon>Atribacteraceae</taxon>
        <taxon>Atribacter</taxon>
    </lineage>
</organism>
<evidence type="ECO:0000259" key="8">
    <source>
        <dbReference type="PROSITE" id="PS50928"/>
    </source>
</evidence>
<keyword evidence="2 7" id="KW-0813">Transport</keyword>
<evidence type="ECO:0000256" key="6">
    <source>
        <dbReference type="ARBA" id="ARBA00023136"/>
    </source>
</evidence>
<dbReference type="GO" id="GO:0005886">
    <property type="term" value="C:plasma membrane"/>
    <property type="evidence" value="ECO:0007669"/>
    <property type="project" value="UniProtKB-SubCell"/>
</dbReference>
<dbReference type="AlphaFoldDB" id="A0A7T1F471"/>
<protein>
    <submittedName>
        <fullName evidence="9">Trehalose transport system permease protein SugA</fullName>
    </submittedName>
</protein>
<dbReference type="PANTHER" id="PTHR43005:SF2">
    <property type="entry name" value="INTEGRAL MEMBRANE SUGAR TRANSPORT PROTEIN"/>
    <property type="match status" value="1"/>
</dbReference>
<evidence type="ECO:0000256" key="1">
    <source>
        <dbReference type="ARBA" id="ARBA00004651"/>
    </source>
</evidence>
<dbReference type="PROSITE" id="PS50928">
    <property type="entry name" value="ABC_TM1"/>
    <property type="match status" value="1"/>
</dbReference>
<dbReference type="Pfam" id="PF00528">
    <property type="entry name" value="BPD_transp_1"/>
    <property type="match status" value="1"/>
</dbReference>
<feature type="transmembrane region" description="Helical" evidence="7">
    <location>
        <begin position="281"/>
        <end position="301"/>
    </location>
</feature>
<feature type="domain" description="ABC transmembrane type-1" evidence="8">
    <location>
        <begin position="86"/>
        <end position="302"/>
    </location>
</feature>
<dbReference type="PANTHER" id="PTHR43005">
    <property type="entry name" value="BLR7065 PROTEIN"/>
    <property type="match status" value="1"/>
</dbReference>
<feature type="transmembrane region" description="Helical" evidence="7">
    <location>
        <begin position="26"/>
        <end position="51"/>
    </location>
</feature>
<keyword evidence="5 7" id="KW-1133">Transmembrane helix</keyword>
<comment type="subcellular location">
    <subcellularLocation>
        <location evidence="1 7">Cell membrane</location>
        <topology evidence="1 7">Multi-pass membrane protein</topology>
    </subcellularLocation>
</comment>
<dbReference type="InterPro" id="IPR000515">
    <property type="entry name" value="MetI-like"/>
</dbReference>